<dbReference type="GO" id="GO:0019239">
    <property type="term" value="F:deaminase activity"/>
    <property type="evidence" value="ECO:0007669"/>
    <property type="project" value="TreeGrafter"/>
</dbReference>
<dbReference type="SUPFAM" id="SSF55298">
    <property type="entry name" value="YjgF-like"/>
    <property type="match status" value="1"/>
</dbReference>
<dbReference type="Gene3D" id="3.30.1330.40">
    <property type="entry name" value="RutC-like"/>
    <property type="match status" value="1"/>
</dbReference>
<dbReference type="InterPro" id="IPR006175">
    <property type="entry name" value="YjgF/YER057c/UK114"/>
</dbReference>
<comment type="similarity">
    <text evidence="1">Belongs to the RutC family.</text>
</comment>
<dbReference type="Pfam" id="PF01042">
    <property type="entry name" value="Ribonuc_L-PSP"/>
    <property type="match status" value="1"/>
</dbReference>
<sequence length="135" mass="14384">MKDMDMSKQIIHTEQAPAAIGAYSQAVRAGDTVYLSGQIPLMPATMTLVSDDFAKQAHQVFKNLRAVCEAAGGSLNDIVKLNAYLTDLADFATFNEVMSQYFAQPFPARAAVGVASLPRGSKVEAEAVMVLGSGR</sequence>
<dbReference type="FunFam" id="3.30.1330.40:FF:000001">
    <property type="entry name" value="L-PSP family endoribonuclease"/>
    <property type="match status" value="1"/>
</dbReference>
<dbReference type="PANTHER" id="PTHR11803:SF39">
    <property type="entry name" value="2-IMINOBUTANOATE_2-IMINOPROPANOATE DEAMINASE"/>
    <property type="match status" value="1"/>
</dbReference>
<dbReference type="HOGENOM" id="CLU_100715_7_1_4"/>
<keyword evidence="3" id="KW-1185">Reference proteome</keyword>
<dbReference type="EMBL" id="AFHS01000015">
    <property type="protein sequence ID" value="EGK10978.1"/>
    <property type="molecule type" value="Genomic_DNA"/>
</dbReference>
<evidence type="ECO:0000313" key="2">
    <source>
        <dbReference type="EMBL" id="EGK10978.1"/>
    </source>
</evidence>
<evidence type="ECO:0000313" key="3">
    <source>
        <dbReference type="Proteomes" id="UP000004207"/>
    </source>
</evidence>
<gene>
    <name evidence="2" type="ORF">HMPREF0476_0490</name>
</gene>
<dbReference type="STRING" id="504.KKKWG1_1073"/>
<name>F5S5K7_KINKI</name>
<comment type="caution">
    <text evidence="2">The sequence shown here is derived from an EMBL/GenBank/DDBJ whole genome shotgun (WGS) entry which is preliminary data.</text>
</comment>
<dbReference type="Proteomes" id="UP000004207">
    <property type="component" value="Unassembled WGS sequence"/>
</dbReference>
<reference evidence="2 3" key="1">
    <citation type="submission" date="2011-04" db="EMBL/GenBank/DDBJ databases">
        <authorList>
            <person name="Muzny D."/>
            <person name="Qin X."/>
            <person name="Deng J."/>
            <person name="Jiang H."/>
            <person name="Liu Y."/>
            <person name="Qu J."/>
            <person name="Song X.-Z."/>
            <person name="Zhang L."/>
            <person name="Thornton R."/>
            <person name="Coyle M."/>
            <person name="Francisco L."/>
            <person name="Jackson L."/>
            <person name="Javaid M."/>
            <person name="Korchina V."/>
            <person name="Kovar C."/>
            <person name="Mata R."/>
            <person name="Mathew T."/>
            <person name="Ngo R."/>
            <person name="Nguyen L."/>
            <person name="Nguyen N."/>
            <person name="Okwuonu G."/>
            <person name="Ongeri F."/>
            <person name="Pham C."/>
            <person name="Simmons D."/>
            <person name="Wilczek-Boney K."/>
            <person name="Hale W."/>
            <person name="Jakkamsetti A."/>
            <person name="Pham P."/>
            <person name="Ruth R."/>
            <person name="San Lucas F."/>
            <person name="Warren J."/>
            <person name="Zhang J."/>
            <person name="Zhao Z."/>
            <person name="Zhou C."/>
            <person name="Zhu D."/>
            <person name="Lee S."/>
            <person name="Bess C."/>
            <person name="Blankenburg K."/>
            <person name="Forbes L."/>
            <person name="Fu Q."/>
            <person name="Gubbala S."/>
            <person name="Hirani K."/>
            <person name="Jayaseelan J.C."/>
            <person name="Lara F."/>
            <person name="Munidasa M."/>
            <person name="Palculict T."/>
            <person name="Patil S."/>
            <person name="Pu L.-L."/>
            <person name="Saada N."/>
            <person name="Tang L."/>
            <person name="Weissenberger G."/>
            <person name="Zhu Y."/>
            <person name="Hemphill L."/>
            <person name="Shang Y."/>
            <person name="Youmans B."/>
            <person name="Ayvaz T."/>
            <person name="Ross M."/>
            <person name="Santibanez J."/>
            <person name="Aqrawi P."/>
            <person name="Gross S."/>
            <person name="Joshi V."/>
            <person name="Fowler G."/>
            <person name="Nazareth L."/>
            <person name="Reid J."/>
            <person name="Worley K."/>
            <person name="Petrosino J."/>
            <person name="Highlander S."/>
            <person name="Gibbs R."/>
        </authorList>
    </citation>
    <scope>NUCLEOTIDE SEQUENCE [LARGE SCALE GENOMIC DNA]</scope>
    <source>
        <strain evidence="2 3">ATCC 23330</strain>
    </source>
</reference>
<protein>
    <submittedName>
        <fullName evidence="2">Endoribonuclease L-PSP</fullName>
    </submittedName>
</protein>
<dbReference type="eggNOG" id="COG0251">
    <property type="taxonomic scope" value="Bacteria"/>
</dbReference>
<dbReference type="AlphaFoldDB" id="F5S5K7"/>
<dbReference type="InterPro" id="IPR035959">
    <property type="entry name" value="RutC-like_sf"/>
</dbReference>
<evidence type="ECO:0000256" key="1">
    <source>
        <dbReference type="ARBA" id="ARBA00010552"/>
    </source>
</evidence>
<dbReference type="CDD" id="cd00448">
    <property type="entry name" value="YjgF_YER057c_UK114_family"/>
    <property type="match status" value="1"/>
</dbReference>
<organism evidence="2 3">
    <name type="scientific">Kingella kingae ATCC 23330</name>
    <dbReference type="NCBI Taxonomy" id="887327"/>
    <lineage>
        <taxon>Bacteria</taxon>
        <taxon>Pseudomonadati</taxon>
        <taxon>Pseudomonadota</taxon>
        <taxon>Betaproteobacteria</taxon>
        <taxon>Neisseriales</taxon>
        <taxon>Neisseriaceae</taxon>
        <taxon>Kingella</taxon>
    </lineage>
</organism>
<dbReference type="NCBIfam" id="TIGR00004">
    <property type="entry name" value="Rid family detoxifying hydrolase"/>
    <property type="match status" value="1"/>
</dbReference>
<dbReference type="InterPro" id="IPR006056">
    <property type="entry name" value="RidA"/>
</dbReference>
<accession>F5S5K7</accession>
<dbReference type="GO" id="GO:0005829">
    <property type="term" value="C:cytosol"/>
    <property type="evidence" value="ECO:0007669"/>
    <property type="project" value="TreeGrafter"/>
</dbReference>
<proteinExistence type="inferred from homology"/>
<dbReference type="PANTHER" id="PTHR11803">
    <property type="entry name" value="2-IMINOBUTANOATE/2-IMINOPROPANOATE DEAMINASE RIDA"/>
    <property type="match status" value="1"/>
</dbReference>